<gene>
    <name evidence="2" type="ORF">TcWFU_003102</name>
</gene>
<accession>A0ABR4QQG8</accession>
<dbReference type="InterPro" id="IPR019375">
    <property type="entry name" value="Ribosomal_bS1m"/>
</dbReference>
<sequence>MVARLCTFVGVLARCGWSDSVKHIPWHSHPIRVPSIRQVRSLSSAGGSDESDKNVNINEGTMVLLLKQADGKSVPNDEKRILQNSVLSQPPTPELSSDTSPRKKVDDTIRRQSSAPRLVPWTSNRFLKERKIVKSTANSEGRSFVAMLRESTFVQLGNFTQRELMGVVIENVNDSDLYVDIGGKFLAVVSQPENTFYPRGSLVRVRLRDPEMANRFMVNTRAISLLEADATLLGPYRGQLISTDMAATNHQVNKEVVSLEHWKLS</sequence>
<dbReference type="PANTHER" id="PTHR13447">
    <property type="entry name" value="MITOCHONDRIAL 28S RIBOSOMAL PROTEIN S28"/>
    <property type="match status" value="1"/>
</dbReference>
<protein>
    <submittedName>
        <fullName evidence="2">28S ribosomal protein S28 mitochondrial</fullName>
    </submittedName>
</protein>
<dbReference type="EMBL" id="JAKROA010000001">
    <property type="protein sequence ID" value="KAL5111699.1"/>
    <property type="molecule type" value="Genomic_DNA"/>
</dbReference>
<keyword evidence="2" id="KW-0689">Ribosomal protein</keyword>
<comment type="caution">
    <text evidence="2">The sequence shown here is derived from an EMBL/GenBank/DDBJ whole genome shotgun (WGS) entry which is preliminary data.</text>
</comment>
<reference evidence="2 3" key="1">
    <citation type="journal article" date="2022" name="Front. Cell. Infect. Microbiol.">
        <title>The Genomes of Two Strains of Taenia crassiceps the Animal Model for the Study of Human Cysticercosis.</title>
        <authorList>
            <person name="Bobes R.J."/>
            <person name="Estrada K."/>
            <person name="Rios-Valencia D.G."/>
            <person name="Calderon-Gallegos A."/>
            <person name="de la Torre P."/>
            <person name="Carrero J.C."/>
            <person name="Sanchez-Flores A."/>
            <person name="Laclette J.P."/>
        </authorList>
    </citation>
    <scope>NUCLEOTIDE SEQUENCE [LARGE SCALE GENOMIC DNA]</scope>
    <source>
        <strain evidence="2">WFUcys</strain>
    </source>
</reference>
<evidence type="ECO:0000313" key="2">
    <source>
        <dbReference type="EMBL" id="KAL5111699.1"/>
    </source>
</evidence>
<dbReference type="Pfam" id="PF10246">
    <property type="entry name" value="MRP-S35"/>
    <property type="match status" value="1"/>
</dbReference>
<evidence type="ECO:0000313" key="3">
    <source>
        <dbReference type="Proteomes" id="UP001651158"/>
    </source>
</evidence>
<keyword evidence="2" id="KW-0687">Ribonucleoprotein</keyword>
<feature type="compositionally biased region" description="Basic and acidic residues" evidence="1">
    <location>
        <begin position="100"/>
        <end position="110"/>
    </location>
</feature>
<keyword evidence="3" id="KW-1185">Reference proteome</keyword>
<dbReference type="GO" id="GO:0005840">
    <property type="term" value="C:ribosome"/>
    <property type="evidence" value="ECO:0007669"/>
    <property type="project" value="UniProtKB-KW"/>
</dbReference>
<name>A0ABR4QQG8_9CEST</name>
<dbReference type="Proteomes" id="UP001651158">
    <property type="component" value="Unassembled WGS sequence"/>
</dbReference>
<proteinExistence type="predicted"/>
<feature type="compositionally biased region" description="Polar residues" evidence="1">
    <location>
        <begin position="82"/>
        <end position="99"/>
    </location>
</feature>
<feature type="region of interest" description="Disordered" evidence="1">
    <location>
        <begin position="82"/>
        <end position="114"/>
    </location>
</feature>
<organism evidence="2 3">
    <name type="scientific">Taenia crassiceps</name>
    <dbReference type="NCBI Taxonomy" id="6207"/>
    <lineage>
        <taxon>Eukaryota</taxon>
        <taxon>Metazoa</taxon>
        <taxon>Spiralia</taxon>
        <taxon>Lophotrochozoa</taxon>
        <taxon>Platyhelminthes</taxon>
        <taxon>Cestoda</taxon>
        <taxon>Eucestoda</taxon>
        <taxon>Cyclophyllidea</taxon>
        <taxon>Taeniidae</taxon>
        <taxon>Taenia</taxon>
    </lineage>
</organism>
<evidence type="ECO:0000256" key="1">
    <source>
        <dbReference type="SAM" id="MobiDB-lite"/>
    </source>
</evidence>
<dbReference type="PANTHER" id="PTHR13447:SF2">
    <property type="entry name" value="SMALL RIBOSOMAL SUBUNIT PROTEIN BS1M"/>
    <property type="match status" value="1"/>
</dbReference>